<reference evidence="2" key="1">
    <citation type="submission" date="2019-06" db="EMBL/GenBank/DDBJ databases">
        <authorList>
            <person name="Palmer J.M."/>
        </authorList>
    </citation>
    <scope>NUCLEOTIDE SEQUENCE</scope>
    <source>
        <strain evidence="2">TWF679</strain>
    </source>
</reference>
<organism evidence="2 3">
    <name type="scientific">Orbilia oligospora</name>
    <name type="common">Nematode-trapping fungus</name>
    <name type="synonym">Arthrobotrys oligospora</name>
    <dbReference type="NCBI Taxonomy" id="2813651"/>
    <lineage>
        <taxon>Eukaryota</taxon>
        <taxon>Fungi</taxon>
        <taxon>Dikarya</taxon>
        <taxon>Ascomycota</taxon>
        <taxon>Pezizomycotina</taxon>
        <taxon>Orbiliomycetes</taxon>
        <taxon>Orbiliales</taxon>
        <taxon>Orbiliaceae</taxon>
        <taxon>Orbilia</taxon>
    </lineage>
</organism>
<name>A0A8H8UZV0_ORBOL</name>
<protein>
    <submittedName>
        <fullName evidence="2">Uncharacterized protein</fullName>
    </submittedName>
</protein>
<dbReference type="OrthoDB" id="5330164at2759"/>
<proteinExistence type="predicted"/>
<gene>
    <name evidence="2" type="ORF">TWF679_010703</name>
</gene>
<comment type="caution">
    <text evidence="2">The sequence shown here is derived from an EMBL/GenBank/DDBJ whole genome shotgun (WGS) entry which is preliminary data.</text>
</comment>
<accession>A0A8H8UZV0</accession>
<evidence type="ECO:0000256" key="1">
    <source>
        <dbReference type="SAM" id="Phobius"/>
    </source>
</evidence>
<keyword evidence="1" id="KW-1133">Transmembrane helix</keyword>
<sequence>MRTLLQNGIPVEDIQGLLLQVDLSRKLPIDVAIRSPKFYAIQEILAIHPDAKSWKSSRKELLLCYAGRRLANYWTSEKINIDIQDLMVDPISGLFKAKETFNYLLSYTPAISFLMLETALIYLIMGEASLLLQYIDIGLIASRYSASFRDRSGWNLVDILTHIKLEGLIDILKLKEGNHSPPRVILKPSRIGQTTNSFGKLSENGLESNLPDAAISDELCRKLRDREGEYVPFHIDSRAHYAKYKRKVFADHPVPPENGFYFEVHISNATRDLSDRSSAQFSYWKEQFR</sequence>
<keyword evidence="1" id="KW-0472">Membrane</keyword>
<evidence type="ECO:0000313" key="2">
    <source>
        <dbReference type="EMBL" id="KAF3202742.1"/>
    </source>
</evidence>
<keyword evidence="1" id="KW-0812">Transmembrane</keyword>
<dbReference type="EMBL" id="WIWT01000085">
    <property type="protein sequence ID" value="KAF3202742.1"/>
    <property type="molecule type" value="Genomic_DNA"/>
</dbReference>
<dbReference type="Proteomes" id="UP000614610">
    <property type="component" value="Unassembled WGS sequence"/>
</dbReference>
<feature type="transmembrane region" description="Helical" evidence="1">
    <location>
        <begin position="104"/>
        <end position="125"/>
    </location>
</feature>
<evidence type="ECO:0000313" key="3">
    <source>
        <dbReference type="Proteomes" id="UP000614610"/>
    </source>
</evidence>
<dbReference type="AlphaFoldDB" id="A0A8H8UZV0"/>